<evidence type="ECO:0000313" key="2">
    <source>
        <dbReference type="EMBL" id="KAK6947493.1"/>
    </source>
</evidence>
<gene>
    <name evidence="2" type="ORF">RJ641_000966</name>
</gene>
<accession>A0AAN8ZUP6</accession>
<comment type="caution">
    <text evidence="2">The sequence shown here is derived from an EMBL/GenBank/DDBJ whole genome shotgun (WGS) entry which is preliminary data.</text>
</comment>
<dbReference type="Proteomes" id="UP001370490">
    <property type="component" value="Unassembled WGS sequence"/>
</dbReference>
<evidence type="ECO:0000313" key="3">
    <source>
        <dbReference type="Proteomes" id="UP001370490"/>
    </source>
</evidence>
<name>A0AAN8ZUP6_9MAGN</name>
<sequence length="79" mass="9456">MKIIDHMKEQRMHMDNWKYKTEFQKLHKNLYRNLKASEVRTEAQSKRLEYVQAFRKWAGIVSEAKEAMETFSSACAEVT</sequence>
<dbReference type="AlphaFoldDB" id="A0AAN8ZUP6"/>
<reference evidence="2 3" key="1">
    <citation type="submission" date="2023-12" db="EMBL/GenBank/DDBJ databases">
        <title>A high-quality genome assembly for Dillenia turbinata (Dilleniales).</title>
        <authorList>
            <person name="Chanderbali A."/>
        </authorList>
    </citation>
    <scope>NUCLEOTIDE SEQUENCE [LARGE SCALE GENOMIC DNA]</scope>
    <source>
        <strain evidence="2">LSX21</strain>
        <tissue evidence="2">Leaf</tissue>
    </source>
</reference>
<organism evidence="2 3">
    <name type="scientific">Dillenia turbinata</name>
    <dbReference type="NCBI Taxonomy" id="194707"/>
    <lineage>
        <taxon>Eukaryota</taxon>
        <taxon>Viridiplantae</taxon>
        <taxon>Streptophyta</taxon>
        <taxon>Embryophyta</taxon>
        <taxon>Tracheophyta</taxon>
        <taxon>Spermatophyta</taxon>
        <taxon>Magnoliopsida</taxon>
        <taxon>eudicotyledons</taxon>
        <taxon>Gunneridae</taxon>
        <taxon>Pentapetalae</taxon>
        <taxon>Dilleniales</taxon>
        <taxon>Dilleniaceae</taxon>
        <taxon>Dillenia</taxon>
    </lineage>
</organism>
<protein>
    <submittedName>
        <fullName evidence="2">Uncharacterized protein</fullName>
    </submittedName>
</protein>
<evidence type="ECO:0000256" key="1">
    <source>
        <dbReference type="ARBA" id="ARBA00007626"/>
    </source>
</evidence>
<dbReference type="PANTHER" id="PTHR46598:SF3">
    <property type="entry name" value="OS07G0495300 PROTEIN"/>
    <property type="match status" value="1"/>
</dbReference>
<feature type="non-terminal residue" evidence="2">
    <location>
        <position position="79"/>
    </location>
</feature>
<dbReference type="EMBL" id="JBAMMX010000001">
    <property type="protein sequence ID" value="KAK6947493.1"/>
    <property type="molecule type" value="Genomic_DNA"/>
</dbReference>
<keyword evidence="3" id="KW-1185">Reference proteome</keyword>
<dbReference type="PANTHER" id="PTHR46598">
    <property type="entry name" value="BNAC05G43320D PROTEIN"/>
    <property type="match status" value="1"/>
</dbReference>
<proteinExistence type="inferred from homology"/>
<comment type="similarity">
    <text evidence="1">Belongs to the PPR family. P subfamily.</text>
</comment>